<evidence type="ECO:0000313" key="1">
    <source>
        <dbReference type="EMBL" id="CAF4793469.1"/>
    </source>
</evidence>
<proteinExistence type="predicted"/>
<feature type="non-terminal residue" evidence="1">
    <location>
        <position position="1"/>
    </location>
</feature>
<dbReference type="AlphaFoldDB" id="A0A821NUK6"/>
<protein>
    <submittedName>
        <fullName evidence="1">Uncharacterized protein</fullName>
    </submittedName>
</protein>
<dbReference type="Proteomes" id="UP000663873">
    <property type="component" value="Unassembled WGS sequence"/>
</dbReference>
<reference evidence="1" key="1">
    <citation type="submission" date="2021-02" db="EMBL/GenBank/DDBJ databases">
        <authorList>
            <person name="Nowell W R."/>
        </authorList>
    </citation>
    <scope>NUCLEOTIDE SEQUENCE</scope>
</reference>
<organism evidence="1 2">
    <name type="scientific">Rotaria socialis</name>
    <dbReference type="NCBI Taxonomy" id="392032"/>
    <lineage>
        <taxon>Eukaryota</taxon>
        <taxon>Metazoa</taxon>
        <taxon>Spiralia</taxon>
        <taxon>Gnathifera</taxon>
        <taxon>Rotifera</taxon>
        <taxon>Eurotatoria</taxon>
        <taxon>Bdelloidea</taxon>
        <taxon>Philodinida</taxon>
        <taxon>Philodinidae</taxon>
        <taxon>Rotaria</taxon>
    </lineage>
</organism>
<sequence>IGPCSALIYIGDYPTEIKYGDSNIIVETFKKENKAIYIQLNCESMILMKLGPYDEFFLALD</sequence>
<name>A0A821NUK6_9BILA</name>
<comment type="caution">
    <text evidence="1">The sequence shown here is derived from an EMBL/GenBank/DDBJ whole genome shotgun (WGS) entry which is preliminary data.</text>
</comment>
<gene>
    <name evidence="1" type="ORF">UJA718_LOCUS40947</name>
</gene>
<dbReference type="EMBL" id="CAJOBP010046770">
    <property type="protein sequence ID" value="CAF4793469.1"/>
    <property type="molecule type" value="Genomic_DNA"/>
</dbReference>
<keyword evidence="2" id="KW-1185">Reference proteome</keyword>
<accession>A0A821NUK6</accession>
<evidence type="ECO:0000313" key="2">
    <source>
        <dbReference type="Proteomes" id="UP000663873"/>
    </source>
</evidence>